<name>A0ABU7JCH2_9GAMM</name>
<feature type="chain" id="PRO_5044983518" description="FAD:protein FMN transferase" evidence="13">
    <location>
        <begin position="27"/>
        <end position="349"/>
    </location>
</feature>
<evidence type="ECO:0000256" key="8">
    <source>
        <dbReference type="ARBA" id="ARBA00022827"/>
    </source>
</evidence>
<gene>
    <name evidence="14" type="ORF">QWF21_03855</name>
</gene>
<evidence type="ECO:0000256" key="10">
    <source>
        <dbReference type="ARBA" id="ARBA00031306"/>
    </source>
</evidence>
<protein>
    <recommendedName>
        <fullName evidence="4 12">FAD:protein FMN transferase</fullName>
        <ecNumber evidence="3 12">2.7.1.180</ecNumber>
    </recommendedName>
    <alternativeName>
        <fullName evidence="10 12">Flavin transferase</fullName>
    </alternativeName>
</protein>
<evidence type="ECO:0000256" key="6">
    <source>
        <dbReference type="ARBA" id="ARBA00022679"/>
    </source>
</evidence>
<keyword evidence="5 12" id="KW-0285">Flavoprotein</keyword>
<keyword evidence="13" id="KW-0997">Cell inner membrane</keyword>
<dbReference type="InterPro" id="IPR024932">
    <property type="entry name" value="ApbE"/>
</dbReference>
<keyword evidence="6 12" id="KW-0808">Transferase</keyword>
<dbReference type="PANTHER" id="PTHR30040:SF2">
    <property type="entry name" value="FAD:PROTEIN FMN TRANSFERASE"/>
    <property type="match status" value="1"/>
</dbReference>
<comment type="caution">
    <text evidence="14">The sequence shown here is derived from an EMBL/GenBank/DDBJ whole genome shotgun (WGS) entry which is preliminary data.</text>
</comment>
<dbReference type="PIRSF" id="PIRSF006268">
    <property type="entry name" value="ApbE"/>
    <property type="match status" value="1"/>
</dbReference>
<keyword evidence="13" id="KW-0449">Lipoprotein</keyword>
<dbReference type="Proteomes" id="UP001339167">
    <property type="component" value="Unassembled WGS sequence"/>
</dbReference>
<evidence type="ECO:0000256" key="9">
    <source>
        <dbReference type="ARBA" id="ARBA00022842"/>
    </source>
</evidence>
<evidence type="ECO:0000313" key="14">
    <source>
        <dbReference type="EMBL" id="MEE2023369.1"/>
    </source>
</evidence>
<comment type="function">
    <text evidence="13">Flavin transferase that catalyzes the transfer of the FMN moiety of FAD and its covalent binding to the hydroxyl group of a threonine residue in a target flavoprotein.</text>
</comment>
<evidence type="ECO:0000313" key="15">
    <source>
        <dbReference type="Proteomes" id="UP001339167"/>
    </source>
</evidence>
<keyword evidence="9 12" id="KW-0460">Magnesium</keyword>
<dbReference type="InterPro" id="IPR003374">
    <property type="entry name" value="ApbE-like_sf"/>
</dbReference>
<dbReference type="PANTHER" id="PTHR30040">
    <property type="entry name" value="THIAMINE BIOSYNTHESIS LIPOPROTEIN APBE"/>
    <property type="match status" value="1"/>
</dbReference>
<proteinExistence type="inferred from homology"/>
<comment type="similarity">
    <text evidence="2 12 13">Belongs to the ApbE family.</text>
</comment>
<keyword evidence="8 12" id="KW-0274">FAD</keyword>
<keyword evidence="13" id="KW-1003">Cell membrane</keyword>
<evidence type="ECO:0000256" key="1">
    <source>
        <dbReference type="ARBA" id="ARBA00001946"/>
    </source>
</evidence>
<comment type="catalytic activity">
    <reaction evidence="11 12 13">
        <text>L-threonyl-[protein] + FAD = FMN-L-threonyl-[protein] + AMP + H(+)</text>
        <dbReference type="Rhea" id="RHEA:36847"/>
        <dbReference type="Rhea" id="RHEA-COMP:11060"/>
        <dbReference type="Rhea" id="RHEA-COMP:11061"/>
        <dbReference type="ChEBI" id="CHEBI:15378"/>
        <dbReference type="ChEBI" id="CHEBI:30013"/>
        <dbReference type="ChEBI" id="CHEBI:57692"/>
        <dbReference type="ChEBI" id="CHEBI:74257"/>
        <dbReference type="ChEBI" id="CHEBI:456215"/>
        <dbReference type="EC" id="2.7.1.180"/>
    </reaction>
</comment>
<keyword evidence="7 12" id="KW-0479">Metal-binding</keyword>
<dbReference type="SUPFAM" id="SSF143631">
    <property type="entry name" value="ApbE-like"/>
    <property type="match status" value="1"/>
</dbReference>
<keyword evidence="13" id="KW-0732">Signal</keyword>
<sequence length="349" mass="38287">MLKVHYKLWLALIGLAIFVSCSPVQTDSRITPERLHGQTMGTYYVVSIFAGEQDVDYAALQVEIDAELELVNQLMSTYIPDSELMRFNRWHSTQPFLLSEPTAEVIAESIRVGLETGGLLDVTIRPLVELWGFGAEGRITRAPESEQYQAILPYVGIDKLTLDGLWLSKADPRVSVDLSTIAKGYGVDRVADLLDSKGFAAYLVEVGGEIRARGPKPDGTPWRIAIEKPDADGRAVQRIIEPGDLALATAGDYRNYFEQDGVRYSHILDPRTGRPTQGRVVSSTVLHESCMVADGYSTALLIMDADEALAFANRIGLAAILIVKTDDGFVERVSDTFESFVQSGGATSR</sequence>
<dbReference type="PROSITE" id="PS51257">
    <property type="entry name" value="PROKAR_LIPOPROTEIN"/>
    <property type="match status" value="1"/>
</dbReference>
<dbReference type="Gene3D" id="3.10.520.10">
    <property type="entry name" value="ApbE-like domains"/>
    <property type="match status" value="1"/>
</dbReference>
<evidence type="ECO:0000256" key="3">
    <source>
        <dbReference type="ARBA" id="ARBA00011955"/>
    </source>
</evidence>
<dbReference type="EMBL" id="JAUGZK010000002">
    <property type="protein sequence ID" value="MEE2023369.1"/>
    <property type="molecule type" value="Genomic_DNA"/>
</dbReference>
<reference evidence="14 15" key="1">
    <citation type="submission" date="2023-06" db="EMBL/GenBank/DDBJ databases">
        <title>Alkalimonas sp., MEB004 an alkaliphilic bacterium isolated from Lonar Lake, India.</title>
        <authorList>
            <person name="Joshi A."/>
            <person name="Thite S."/>
        </authorList>
    </citation>
    <scope>NUCLEOTIDE SEQUENCE [LARGE SCALE GENOMIC DNA]</scope>
    <source>
        <strain evidence="14 15">MEB004</strain>
    </source>
</reference>
<keyword evidence="15" id="KW-1185">Reference proteome</keyword>
<evidence type="ECO:0000256" key="7">
    <source>
        <dbReference type="ARBA" id="ARBA00022723"/>
    </source>
</evidence>
<evidence type="ECO:0000256" key="2">
    <source>
        <dbReference type="ARBA" id="ARBA00008282"/>
    </source>
</evidence>
<dbReference type="RefSeq" id="WP_330086721.1">
    <property type="nucleotide sequence ID" value="NZ_JAUGZK010000002.1"/>
</dbReference>
<evidence type="ECO:0000256" key="4">
    <source>
        <dbReference type="ARBA" id="ARBA00016337"/>
    </source>
</evidence>
<dbReference type="EC" id="2.7.1.180" evidence="3 12"/>
<keyword evidence="13" id="KW-0472">Membrane</keyword>
<comment type="subcellular location">
    <subcellularLocation>
        <location evidence="13">Cell inner membrane</location>
        <topology evidence="13">Lipid-anchor</topology>
        <orientation evidence="13">Periplasmic side</orientation>
    </subcellularLocation>
</comment>
<evidence type="ECO:0000256" key="12">
    <source>
        <dbReference type="PIRNR" id="PIRNR006268"/>
    </source>
</evidence>
<organism evidence="14 15">
    <name type="scientific">Alkalimonas mucilaginosa</name>
    <dbReference type="NCBI Taxonomy" id="3057676"/>
    <lineage>
        <taxon>Bacteria</taxon>
        <taxon>Pseudomonadati</taxon>
        <taxon>Pseudomonadota</taxon>
        <taxon>Gammaproteobacteria</taxon>
        <taxon>Alkalimonas</taxon>
    </lineage>
</organism>
<evidence type="ECO:0000256" key="5">
    <source>
        <dbReference type="ARBA" id="ARBA00022630"/>
    </source>
</evidence>
<evidence type="ECO:0000256" key="11">
    <source>
        <dbReference type="ARBA" id="ARBA00048540"/>
    </source>
</evidence>
<accession>A0ABU7JCH2</accession>
<dbReference type="GO" id="GO:0016740">
    <property type="term" value="F:transferase activity"/>
    <property type="evidence" value="ECO:0007669"/>
    <property type="project" value="UniProtKB-KW"/>
</dbReference>
<evidence type="ECO:0000256" key="13">
    <source>
        <dbReference type="RuleBase" id="RU363002"/>
    </source>
</evidence>
<feature type="signal peptide" evidence="13">
    <location>
        <begin position="1"/>
        <end position="26"/>
    </location>
</feature>
<dbReference type="Pfam" id="PF02424">
    <property type="entry name" value="ApbE"/>
    <property type="match status" value="1"/>
</dbReference>
<comment type="cofactor">
    <cofactor evidence="1 13">
        <name>Mg(2+)</name>
        <dbReference type="ChEBI" id="CHEBI:18420"/>
    </cofactor>
</comment>